<dbReference type="Proteomes" id="UP000095192">
    <property type="component" value="Unassembled WGS sequence"/>
</dbReference>
<dbReference type="VEuPathDB" id="ToxoDB:cyc_09326"/>
<gene>
    <name evidence="1" type="ORF">cyc_09326</name>
</gene>
<sequence>MAALAAAFRREEYELGARERGMGRLSGTCCHPPKADCKLSLTLSGTRLVPPKGVAAAPADSAAADLRRTLFFGLPIRERRQPACCPGALEGTGEVFLSRAGAASACVPSTDKGGPSGGPWGAAAAAASLATGGPPVDSRRKIGRGDLRGARGETQQCMQQLPLASL</sequence>
<comment type="caution">
    <text evidence="1">The sequence shown here is derived from an EMBL/GenBank/DDBJ whole genome shotgun (WGS) entry which is preliminary data.</text>
</comment>
<proteinExistence type="predicted"/>
<reference evidence="1 2" key="1">
    <citation type="journal article" date="2016" name="BMC Genomics">
        <title>Comparative genomics reveals Cyclospora cayetanensis possesses coccidia-like metabolism and invasion components but unique surface antigens.</title>
        <authorList>
            <person name="Liu S."/>
            <person name="Wang L."/>
            <person name="Zheng H."/>
            <person name="Xu Z."/>
            <person name="Roellig D.M."/>
            <person name="Li N."/>
            <person name="Frace M.A."/>
            <person name="Tang K."/>
            <person name="Arrowood M.J."/>
            <person name="Moss D.M."/>
            <person name="Zhang L."/>
            <person name="Feng Y."/>
            <person name="Xiao L."/>
        </authorList>
    </citation>
    <scope>NUCLEOTIDE SEQUENCE [LARGE SCALE GENOMIC DNA]</scope>
    <source>
        <strain evidence="1 2">CHN_HEN01</strain>
    </source>
</reference>
<evidence type="ECO:0000313" key="2">
    <source>
        <dbReference type="Proteomes" id="UP000095192"/>
    </source>
</evidence>
<dbReference type="InParanoid" id="A0A1D3D247"/>
<organism evidence="1 2">
    <name type="scientific">Cyclospora cayetanensis</name>
    <dbReference type="NCBI Taxonomy" id="88456"/>
    <lineage>
        <taxon>Eukaryota</taxon>
        <taxon>Sar</taxon>
        <taxon>Alveolata</taxon>
        <taxon>Apicomplexa</taxon>
        <taxon>Conoidasida</taxon>
        <taxon>Coccidia</taxon>
        <taxon>Eucoccidiorida</taxon>
        <taxon>Eimeriorina</taxon>
        <taxon>Eimeriidae</taxon>
        <taxon>Cyclospora</taxon>
    </lineage>
</organism>
<protein>
    <submittedName>
        <fullName evidence="1">Uncharacterized protein</fullName>
    </submittedName>
</protein>
<keyword evidence="2" id="KW-1185">Reference proteome</keyword>
<accession>A0A1D3D247</accession>
<evidence type="ECO:0000313" key="1">
    <source>
        <dbReference type="EMBL" id="OEH77531.1"/>
    </source>
</evidence>
<dbReference type="EMBL" id="JROU02001062">
    <property type="protein sequence ID" value="OEH77531.1"/>
    <property type="molecule type" value="Genomic_DNA"/>
</dbReference>
<dbReference type="AlphaFoldDB" id="A0A1D3D247"/>
<name>A0A1D3D247_9EIME</name>